<gene>
    <name evidence="1" type="ORF">AKJ09_06636</name>
</gene>
<keyword evidence="1" id="KW-0456">Lyase</keyword>
<accession>A0A0K1Q2L4</accession>
<dbReference type="Proteomes" id="UP000064967">
    <property type="component" value="Chromosome"/>
</dbReference>
<protein>
    <submittedName>
        <fullName evidence="1">PBS lyase HEAT repeat-like domain protein</fullName>
    </submittedName>
</protein>
<dbReference type="Gene3D" id="1.25.10.10">
    <property type="entry name" value="Leucine-rich Repeat Variant"/>
    <property type="match status" value="1"/>
</dbReference>
<keyword evidence="2" id="KW-1185">Reference proteome</keyword>
<dbReference type="EMBL" id="CP012333">
    <property type="protein sequence ID" value="AKU99972.1"/>
    <property type="molecule type" value="Genomic_DNA"/>
</dbReference>
<evidence type="ECO:0000313" key="2">
    <source>
        <dbReference type="Proteomes" id="UP000064967"/>
    </source>
</evidence>
<dbReference type="SUPFAM" id="SSF48371">
    <property type="entry name" value="ARM repeat"/>
    <property type="match status" value="1"/>
</dbReference>
<dbReference type="AlphaFoldDB" id="A0A0K1Q2L4"/>
<proteinExistence type="predicted"/>
<name>A0A0K1Q2L4_9BACT</name>
<sequence length="267" mass="28222">MLSLFGPHGGEPAYADEARVKFLADKLKSDDFRVRTNAALALGASNEDGAVTPLCGALADSSEVVRQASAVALKRLSRSSALSCLRGRESSESNDGVKVQITRAIEAIVANGGGDAPANDDKVKENPNAKYYVSISTIANSTGRAQPEVEAIVLRAIKQKLEGSGDIQIAPSKETPDAAKGTMQKRKMKGFYLAVAVDRFDYSNGNLRVKVKIGVFTYPGKSLLGNVDRTLTKEGVSGSDKSSEDDLMAMAAGIATEQFTQNASAFL</sequence>
<dbReference type="GO" id="GO:0016829">
    <property type="term" value="F:lyase activity"/>
    <property type="evidence" value="ECO:0007669"/>
    <property type="project" value="UniProtKB-KW"/>
</dbReference>
<dbReference type="InterPro" id="IPR016024">
    <property type="entry name" value="ARM-type_fold"/>
</dbReference>
<organism evidence="1 2">
    <name type="scientific">Labilithrix luteola</name>
    <dbReference type="NCBI Taxonomy" id="1391654"/>
    <lineage>
        <taxon>Bacteria</taxon>
        <taxon>Pseudomonadati</taxon>
        <taxon>Myxococcota</taxon>
        <taxon>Polyangia</taxon>
        <taxon>Polyangiales</taxon>
        <taxon>Labilitrichaceae</taxon>
        <taxon>Labilithrix</taxon>
    </lineage>
</organism>
<dbReference type="InterPro" id="IPR011989">
    <property type="entry name" value="ARM-like"/>
</dbReference>
<reference evidence="1 2" key="1">
    <citation type="submission" date="2015-08" db="EMBL/GenBank/DDBJ databases">
        <authorList>
            <person name="Babu N.S."/>
            <person name="Beckwith C.J."/>
            <person name="Beseler K.G."/>
            <person name="Brison A."/>
            <person name="Carone J.V."/>
            <person name="Caskin T.P."/>
            <person name="Diamond M."/>
            <person name="Durham M.E."/>
            <person name="Foxe J.M."/>
            <person name="Go M."/>
            <person name="Henderson B.A."/>
            <person name="Jones I.B."/>
            <person name="McGettigan J.A."/>
            <person name="Micheletti S.J."/>
            <person name="Nasrallah M.E."/>
            <person name="Ortiz D."/>
            <person name="Piller C.R."/>
            <person name="Privatt S.R."/>
            <person name="Schneider S.L."/>
            <person name="Sharp S."/>
            <person name="Smith T.C."/>
            <person name="Stanton J.D."/>
            <person name="Ullery H.E."/>
            <person name="Wilson R.J."/>
            <person name="Serrano M.G."/>
            <person name="Buck G."/>
            <person name="Lee V."/>
            <person name="Wang Y."/>
            <person name="Carvalho R."/>
            <person name="Voegtly L."/>
            <person name="Shi R."/>
            <person name="Duckworth R."/>
            <person name="Johnson A."/>
            <person name="Loviza R."/>
            <person name="Walstead R."/>
            <person name="Shah Z."/>
            <person name="Kiflezghi M."/>
            <person name="Wade K."/>
            <person name="Ball S.L."/>
            <person name="Bradley K.W."/>
            <person name="Asai D.J."/>
            <person name="Bowman C.A."/>
            <person name="Russell D.A."/>
            <person name="Pope W.H."/>
            <person name="Jacobs-Sera D."/>
            <person name="Hendrix R.W."/>
            <person name="Hatfull G.F."/>
        </authorList>
    </citation>
    <scope>NUCLEOTIDE SEQUENCE [LARGE SCALE GENOMIC DNA]</scope>
    <source>
        <strain evidence="1 2">DSM 27648</strain>
    </source>
</reference>
<dbReference type="STRING" id="1391654.AKJ09_06636"/>
<dbReference type="Pfam" id="PF13646">
    <property type="entry name" value="HEAT_2"/>
    <property type="match status" value="1"/>
</dbReference>
<dbReference type="KEGG" id="llu:AKJ09_06636"/>
<evidence type="ECO:0000313" key="1">
    <source>
        <dbReference type="EMBL" id="AKU99972.1"/>
    </source>
</evidence>